<organism evidence="2 3">
    <name type="scientific">Mycetocola lacteus</name>
    <dbReference type="NCBI Taxonomy" id="76637"/>
    <lineage>
        <taxon>Bacteria</taxon>
        <taxon>Bacillati</taxon>
        <taxon>Actinomycetota</taxon>
        <taxon>Actinomycetes</taxon>
        <taxon>Micrococcales</taxon>
        <taxon>Microbacteriaceae</taxon>
        <taxon>Mycetocola</taxon>
    </lineage>
</organism>
<evidence type="ECO:0000256" key="1">
    <source>
        <dbReference type="SAM" id="MobiDB-lite"/>
    </source>
</evidence>
<comment type="caution">
    <text evidence="2">The sequence shown here is derived from an EMBL/GenBank/DDBJ whole genome shotgun (WGS) entry which is preliminary data.</text>
</comment>
<accession>A0A3L7AFU7</accession>
<feature type="region of interest" description="Disordered" evidence="1">
    <location>
        <begin position="136"/>
        <end position="157"/>
    </location>
</feature>
<protein>
    <submittedName>
        <fullName evidence="2">DUF1801 domain-containing protein</fullName>
    </submittedName>
</protein>
<proteinExistence type="predicted"/>
<dbReference type="AlphaFoldDB" id="A0A3L7AFU7"/>
<dbReference type="OrthoDB" id="5951444at2"/>
<feature type="compositionally biased region" description="Pro residues" evidence="1">
    <location>
        <begin position="148"/>
        <end position="157"/>
    </location>
</feature>
<gene>
    <name evidence="2" type="ORF">D9V34_16845</name>
</gene>
<evidence type="ECO:0000313" key="3">
    <source>
        <dbReference type="Proteomes" id="UP000269438"/>
    </source>
</evidence>
<evidence type="ECO:0000313" key="2">
    <source>
        <dbReference type="EMBL" id="RLP78875.1"/>
    </source>
</evidence>
<reference evidence="2 3" key="1">
    <citation type="submission" date="2018-10" db="EMBL/GenBank/DDBJ databases">
        <authorList>
            <person name="Li J."/>
        </authorList>
    </citation>
    <scope>NUCLEOTIDE SEQUENCE [LARGE SCALE GENOMIC DNA]</scope>
    <source>
        <strain evidence="2 3">JCM 11654</strain>
    </source>
</reference>
<dbReference type="RefSeq" id="WP_121689624.1">
    <property type="nucleotide sequence ID" value="NZ_RCUY01000016.1"/>
</dbReference>
<dbReference type="EMBL" id="RCUY01000016">
    <property type="protein sequence ID" value="RLP78875.1"/>
    <property type="molecule type" value="Genomic_DNA"/>
</dbReference>
<sequence>MTLHLPPEIAERIETVTHAGRRADALTLIEMLREITGVEPTLWKGIIGFGEYHYRYASGHSGTAPAAGFAPRAGASVIYLPDGIDTYAAELAGLGPHKTGVGCLYIARLDRTNLSVLEDILARSFAAVTAGTFTQRARESSGTSGRPPLDPPAPPAR</sequence>
<name>A0A3L7AFU7_9MICO</name>
<dbReference type="Proteomes" id="UP000269438">
    <property type="component" value="Unassembled WGS sequence"/>
</dbReference>
<keyword evidence="3" id="KW-1185">Reference proteome</keyword>